<proteinExistence type="predicted"/>
<dbReference type="Proteomes" id="UP000321484">
    <property type="component" value="Unassembled WGS sequence"/>
</dbReference>
<reference evidence="2 3" key="1">
    <citation type="submission" date="2019-07" db="EMBL/GenBank/DDBJ databases">
        <title>Whole genome shotgun sequence of Actinotalea fermentans NBRC 105374.</title>
        <authorList>
            <person name="Hosoyama A."/>
            <person name="Uohara A."/>
            <person name="Ohji S."/>
            <person name="Ichikawa N."/>
        </authorList>
    </citation>
    <scope>NUCLEOTIDE SEQUENCE [LARGE SCALE GENOMIC DNA]</scope>
    <source>
        <strain evidence="2 3">NBRC 105374</strain>
    </source>
</reference>
<dbReference type="AlphaFoldDB" id="A0A511YT06"/>
<dbReference type="EMBL" id="BJYK01000001">
    <property type="protein sequence ID" value="GEN78331.1"/>
    <property type="molecule type" value="Genomic_DNA"/>
</dbReference>
<evidence type="ECO:0000313" key="3">
    <source>
        <dbReference type="Proteomes" id="UP000321484"/>
    </source>
</evidence>
<name>A0A511YT06_9CELL</name>
<comment type="caution">
    <text evidence="2">The sequence shown here is derived from an EMBL/GenBank/DDBJ whole genome shotgun (WGS) entry which is preliminary data.</text>
</comment>
<feature type="domain" description="DUF4097" evidence="1">
    <location>
        <begin position="122"/>
        <end position="266"/>
    </location>
</feature>
<organism evidence="2 3">
    <name type="scientific">Actinotalea fermentans</name>
    <dbReference type="NCBI Taxonomy" id="43671"/>
    <lineage>
        <taxon>Bacteria</taxon>
        <taxon>Bacillati</taxon>
        <taxon>Actinomycetota</taxon>
        <taxon>Actinomycetes</taxon>
        <taxon>Micrococcales</taxon>
        <taxon>Cellulomonadaceae</taxon>
        <taxon>Actinotalea</taxon>
    </lineage>
</organism>
<protein>
    <recommendedName>
        <fullName evidence="1">DUF4097 domain-containing protein</fullName>
    </recommendedName>
</protein>
<evidence type="ECO:0000259" key="1">
    <source>
        <dbReference type="Pfam" id="PF13349"/>
    </source>
</evidence>
<dbReference type="InterPro" id="IPR025164">
    <property type="entry name" value="Toastrack_DUF4097"/>
</dbReference>
<dbReference type="Pfam" id="PF13349">
    <property type="entry name" value="DUF4097"/>
    <property type="match status" value="1"/>
</dbReference>
<gene>
    <name evidence="2" type="ORF">AFE02nite_00650</name>
</gene>
<evidence type="ECO:0000313" key="2">
    <source>
        <dbReference type="EMBL" id="GEN78331.1"/>
    </source>
</evidence>
<keyword evidence="3" id="KW-1185">Reference proteome</keyword>
<accession>A0A511YT06</accession>
<sequence>MLVSGTSGESWVVTGPQIIEVEDVRALRVALVAGRVDVVGRDEPGARIEVHGVTGRPLEVGLVDGELRVGYAFTLGGWEGWLDKFLSWRPADRADVHVAVPRDVAVRLSTVSAEGFLGDVAQGAQVSTVSGSLVTDRTQGLLTVKAVSGDVVVRGHTGDLRANAVSGSVTASGAFTQASLTTVSGAVTLDAARAAGVSLQTVSGDATVRLPEGVGVTVAARSVSGRVVVDGEARTGEGPLTGNVEVTVGDGVCRIQANTVSGHLTVLRSAPVRHEGEY</sequence>